<feature type="region of interest" description="Disordered" evidence="1">
    <location>
        <begin position="134"/>
        <end position="166"/>
    </location>
</feature>
<reference evidence="2" key="1">
    <citation type="journal article" date="2020" name="Stud. Mycol.">
        <title>101 Dothideomycetes genomes: a test case for predicting lifestyles and emergence of pathogens.</title>
        <authorList>
            <person name="Haridas S."/>
            <person name="Albert R."/>
            <person name="Binder M."/>
            <person name="Bloem J."/>
            <person name="Labutti K."/>
            <person name="Salamov A."/>
            <person name="Andreopoulos B."/>
            <person name="Baker S."/>
            <person name="Barry K."/>
            <person name="Bills G."/>
            <person name="Bluhm B."/>
            <person name="Cannon C."/>
            <person name="Castanera R."/>
            <person name="Culley D."/>
            <person name="Daum C."/>
            <person name="Ezra D."/>
            <person name="Gonzalez J."/>
            <person name="Henrissat B."/>
            <person name="Kuo A."/>
            <person name="Liang C."/>
            <person name="Lipzen A."/>
            <person name="Lutzoni F."/>
            <person name="Magnuson J."/>
            <person name="Mondo S."/>
            <person name="Nolan M."/>
            <person name="Ohm R."/>
            <person name="Pangilinan J."/>
            <person name="Park H.-J."/>
            <person name="Ramirez L."/>
            <person name="Alfaro M."/>
            <person name="Sun H."/>
            <person name="Tritt A."/>
            <person name="Yoshinaga Y."/>
            <person name="Zwiers L.-H."/>
            <person name="Turgeon B."/>
            <person name="Goodwin S."/>
            <person name="Spatafora J."/>
            <person name="Crous P."/>
            <person name="Grigoriev I."/>
        </authorList>
    </citation>
    <scope>NUCLEOTIDE SEQUENCE</scope>
    <source>
        <strain evidence="2">CBS 121167</strain>
    </source>
</reference>
<dbReference type="GeneID" id="54302935"/>
<keyword evidence="3" id="KW-1185">Reference proteome</keyword>
<feature type="compositionally biased region" description="Basic and acidic residues" evidence="1">
    <location>
        <begin position="148"/>
        <end position="159"/>
    </location>
</feature>
<proteinExistence type="predicted"/>
<evidence type="ECO:0000313" key="2">
    <source>
        <dbReference type="EMBL" id="KAF2144461.1"/>
    </source>
</evidence>
<dbReference type="AlphaFoldDB" id="A0A6A6BPI1"/>
<protein>
    <submittedName>
        <fullName evidence="2">Uncharacterized protein</fullName>
    </submittedName>
</protein>
<gene>
    <name evidence="2" type="ORF">K452DRAFT_344492</name>
</gene>
<sequence length="266" mass="30378">MQDGVENLCNEHGWKVWPDDNVTSQSYLDVNQEKYPKLQWSNLDHQLRIKELVHDLVIARRNYYQQNEKQRLRKRERTFNLPIENSGVPCTALNLLQPDGEGRPSLPPGAANENNCAAPVAPMYNTLHYDPIRHRKVPPATSTNGLKRKADGPHEDGSRRAQINTAGKPEKVRLRFNLYGESHVSTLAECNAIKELFDEVDRECDEYGVVIPSRLKFYVRDDSNPKVFAQIVRRGRNLDFEAVYEAIMSQGNLEDVIVDAIPPANF</sequence>
<evidence type="ECO:0000256" key="1">
    <source>
        <dbReference type="SAM" id="MobiDB-lite"/>
    </source>
</evidence>
<dbReference type="RefSeq" id="XP_033400173.1">
    <property type="nucleotide sequence ID" value="XM_033545427.1"/>
</dbReference>
<name>A0A6A6BPI1_9PEZI</name>
<evidence type="ECO:0000313" key="3">
    <source>
        <dbReference type="Proteomes" id="UP000799438"/>
    </source>
</evidence>
<accession>A0A6A6BPI1</accession>
<dbReference type="EMBL" id="ML995479">
    <property type="protein sequence ID" value="KAF2144461.1"/>
    <property type="molecule type" value="Genomic_DNA"/>
</dbReference>
<dbReference type="Proteomes" id="UP000799438">
    <property type="component" value="Unassembled WGS sequence"/>
</dbReference>
<organism evidence="2 3">
    <name type="scientific">Aplosporella prunicola CBS 121167</name>
    <dbReference type="NCBI Taxonomy" id="1176127"/>
    <lineage>
        <taxon>Eukaryota</taxon>
        <taxon>Fungi</taxon>
        <taxon>Dikarya</taxon>
        <taxon>Ascomycota</taxon>
        <taxon>Pezizomycotina</taxon>
        <taxon>Dothideomycetes</taxon>
        <taxon>Dothideomycetes incertae sedis</taxon>
        <taxon>Botryosphaeriales</taxon>
        <taxon>Aplosporellaceae</taxon>
        <taxon>Aplosporella</taxon>
    </lineage>
</organism>